<keyword evidence="4 5" id="KW-0472">Membrane</keyword>
<dbReference type="EMBL" id="JBHHMI010000021">
    <property type="protein sequence ID" value="MFB5268883.1"/>
    <property type="molecule type" value="Genomic_DNA"/>
</dbReference>
<keyword evidence="8" id="KW-1185">Reference proteome</keyword>
<comment type="subcellular location">
    <subcellularLocation>
        <location evidence="1">Membrane</location>
        <topology evidence="1">Multi-pass membrane protein</topology>
    </subcellularLocation>
</comment>
<dbReference type="Proteomes" id="UP001580346">
    <property type="component" value="Unassembled WGS sequence"/>
</dbReference>
<proteinExistence type="predicted"/>
<feature type="transmembrane region" description="Helical" evidence="5">
    <location>
        <begin position="193"/>
        <end position="213"/>
    </location>
</feature>
<evidence type="ECO:0000256" key="5">
    <source>
        <dbReference type="SAM" id="Phobius"/>
    </source>
</evidence>
<organism evidence="7 8">
    <name type="scientific">Paenibacillus enshidis</name>
    <dbReference type="NCBI Taxonomy" id="1458439"/>
    <lineage>
        <taxon>Bacteria</taxon>
        <taxon>Bacillati</taxon>
        <taxon>Bacillota</taxon>
        <taxon>Bacilli</taxon>
        <taxon>Bacillales</taxon>
        <taxon>Paenibacillaceae</taxon>
        <taxon>Paenibacillus</taxon>
    </lineage>
</organism>
<dbReference type="Pfam" id="PF12698">
    <property type="entry name" value="ABC2_membrane_3"/>
    <property type="match status" value="1"/>
</dbReference>
<name>A0ABV5AXD8_9BACL</name>
<feature type="transmembrane region" description="Helical" evidence="5">
    <location>
        <begin position="348"/>
        <end position="369"/>
    </location>
</feature>
<dbReference type="InterPro" id="IPR051328">
    <property type="entry name" value="T7SS_ABC-Transporter"/>
</dbReference>
<evidence type="ECO:0000313" key="8">
    <source>
        <dbReference type="Proteomes" id="UP001580346"/>
    </source>
</evidence>
<evidence type="ECO:0000256" key="4">
    <source>
        <dbReference type="ARBA" id="ARBA00023136"/>
    </source>
</evidence>
<feature type="transmembrane region" description="Helical" evidence="5">
    <location>
        <begin position="266"/>
        <end position="286"/>
    </location>
</feature>
<dbReference type="PANTHER" id="PTHR43077:SF5">
    <property type="entry name" value="PHAGE INFECTION PROTEIN"/>
    <property type="match status" value="1"/>
</dbReference>
<dbReference type="InterPro" id="IPR013525">
    <property type="entry name" value="ABC2_TM"/>
</dbReference>
<evidence type="ECO:0000256" key="2">
    <source>
        <dbReference type="ARBA" id="ARBA00022692"/>
    </source>
</evidence>
<evidence type="ECO:0000259" key="6">
    <source>
        <dbReference type="Pfam" id="PF12698"/>
    </source>
</evidence>
<dbReference type="Gene3D" id="3.40.1710.10">
    <property type="entry name" value="abc type-2 transporter like domain"/>
    <property type="match status" value="1"/>
</dbReference>
<comment type="caution">
    <text evidence="7">The sequence shown here is derived from an EMBL/GenBank/DDBJ whole genome shotgun (WGS) entry which is preliminary data.</text>
</comment>
<dbReference type="RefSeq" id="WP_375357180.1">
    <property type="nucleotide sequence ID" value="NZ_JBHHMI010000021.1"/>
</dbReference>
<dbReference type="PANTHER" id="PTHR43077">
    <property type="entry name" value="TRANSPORT PERMEASE YVFS-RELATED"/>
    <property type="match status" value="1"/>
</dbReference>
<protein>
    <submittedName>
        <fullName evidence="7">YhgE/Pip domain-containing protein</fullName>
    </submittedName>
</protein>
<evidence type="ECO:0000313" key="7">
    <source>
        <dbReference type="EMBL" id="MFB5268883.1"/>
    </source>
</evidence>
<feature type="transmembrane region" description="Helical" evidence="5">
    <location>
        <begin position="322"/>
        <end position="342"/>
    </location>
</feature>
<feature type="domain" description="ABC-2 type transporter transmembrane" evidence="6">
    <location>
        <begin position="18"/>
        <end position="369"/>
    </location>
</feature>
<feature type="transmembrane region" description="Helical" evidence="5">
    <location>
        <begin position="233"/>
        <end position="254"/>
    </location>
</feature>
<feature type="transmembrane region" description="Helical" evidence="5">
    <location>
        <begin position="12"/>
        <end position="35"/>
    </location>
</feature>
<sequence length="384" mass="41208">MLKALKLYFSKPMTIVGIITALMFQIIFSVIWMTAYSGVTERSSNLKIAIVNEDQDVGKTIADELEGKLPFQIVTGLTAEEAQKRLNDREMQMVMEIPADFTARLTSPAEKAEIRYTINEANPMSIKSIMQGVEQNVTATINSQAAVQGTTAALVQANMPAAAAEQTAGALTEKVESQVTSIHPVAGMNNQMVPMMMVLATFVGSMIMGLNIQQSTMALGNQVGKWSKYGARVLINVGTALVVSFVGTVLINVLGGQMEQGFGLMWLYEGLLMLTFMFFTQMFLIVFGMPGMFFNITMLSIQLVSSGAMVPREMLNGFYQHIGAFLPATYAVNGIMSLQLGGPGAGHAAGVLALILLVCMGVALLATALKRKPAVAPAVVPKTT</sequence>
<keyword evidence="3 5" id="KW-1133">Transmembrane helix</keyword>
<accession>A0ABV5AXD8</accession>
<evidence type="ECO:0000256" key="1">
    <source>
        <dbReference type="ARBA" id="ARBA00004141"/>
    </source>
</evidence>
<reference evidence="7 8" key="1">
    <citation type="submission" date="2024-09" db="EMBL/GenBank/DDBJ databases">
        <title>Paenibacillus zeirhizospherea sp. nov., isolated from surface of the maize (Zea mays) roots in a horticulture field, Hungary.</title>
        <authorList>
            <person name="Marton D."/>
            <person name="Farkas M."/>
            <person name="Bedics A."/>
            <person name="Toth E."/>
            <person name="Tancsics A."/>
            <person name="Boka K."/>
            <person name="Maroti G."/>
            <person name="Kriszt B."/>
            <person name="Cserhati M."/>
        </authorList>
    </citation>
    <scope>NUCLEOTIDE SEQUENCE [LARGE SCALE GENOMIC DNA]</scope>
    <source>
        <strain evidence="7 8">KCTC 33519</strain>
    </source>
</reference>
<keyword evidence="2 5" id="KW-0812">Transmembrane</keyword>
<gene>
    <name evidence="7" type="ORF">ACE41H_19150</name>
</gene>
<evidence type="ECO:0000256" key="3">
    <source>
        <dbReference type="ARBA" id="ARBA00022989"/>
    </source>
</evidence>